<dbReference type="EMBL" id="JAXCLA010000013">
    <property type="protein sequence ID" value="MDY0749089.1"/>
    <property type="molecule type" value="Genomic_DNA"/>
</dbReference>
<organism evidence="1 2">
    <name type="scientific">Roseateles agri</name>
    <dbReference type="NCBI Taxonomy" id="3098619"/>
    <lineage>
        <taxon>Bacteria</taxon>
        <taxon>Pseudomonadati</taxon>
        <taxon>Pseudomonadota</taxon>
        <taxon>Betaproteobacteria</taxon>
        <taxon>Burkholderiales</taxon>
        <taxon>Sphaerotilaceae</taxon>
        <taxon>Roseateles</taxon>
    </lineage>
</organism>
<comment type="caution">
    <text evidence="1">The sequence shown here is derived from an EMBL/GenBank/DDBJ whole genome shotgun (WGS) entry which is preliminary data.</text>
</comment>
<dbReference type="Proteomes" id="UP001285263">
    <property type="component" value="Unassembled WGS sequence"/>
</dbReference>
<reference evidence="1 2" key="1">
    <citation type="submission" date="2023-11" db="EMBL/GenBank/DDBJ databases">
        <title>Paucibacter sp. nov., isolated from fresh soil in Korea.</title>
        <authorList>
            <person name="Le N.T.T."/>
        </authorList>
    </citation>
    <scope>NUCLEOTIDE SEQUENCE [LARGE SCALE GENOMIC DNA]</scope>
    <source>
        <strain evidence="1 2">R3-3</strain>
    </source>
</reference>
<accession>A0ABU5DRZ3</accession>
<gene>
    <name evidence="1" type="ORF">SNE35_31625</name>
</gene>
<sequence length="119" mass="12591">MGHAIDQQVDVPAPGTSDTGWSRHPVRLVAVAAIATLTLLVVGESEWWNKAPKSSSPAFLVSAAPSGAKNLVDLRDACGNSIQVAPATNSEALVRCGAWWPARTVWRVPSYYVTPTLPG</sequence>
<keyword evidence="2" id="KW-1185">Reference proteome</keyword>
<dbReference type="RefSeq" id="WP_320427055.1">
    <property type="nucleotide sequence ID" value="NZ_JAXCLA010000013.1"/>
</dbReference>
<evidence type="ECO:0000313" key="2">
    <source>
        <dbReference type="Proteomes" id="UP001285263"/>
    </source>
</evidence>
<evidence type="ECO:0000313" key="1">
    <source>
        <dbReference type="EMBL" id="MDY0749089.1"/>
    </source>
</evidence>
<name>A0ABU5DRZ3_9BURK</name>
<proteinExistence type="predicted"/>
<protein>
    <submittedName>
        <fullName evidence="1">Uncharacterized protein</fullName>
    </submittedName>
</protein>